<dbReference type="Pfam" id="PF00440">
    <property type="entry name" value="TetR_N"/>
    <property type="match status" value="2"/>
</dbReference>
<dbReference type="InterPro" id="IPR036271">
    <property type="entry name" value="Tet_transcr_reg_TetR-rel_C_sf"/>
</dbReference>
<dbReference type="Gene3D" id="1.10.10.60">
    <property type="entry name" value="Homeodomain-like"/>
    <property type="match status" value="2"/>
</dbReference>
<dbReference type="PANTHER" id="PTHR30055:SF237">
    <property type="entry name" value="TRANSCRIPTIONAL REPRESSOR MCE3R"/>
    <property type="match status" value="1"/>
</dbReference>
<reference evidence="4 5" key="1">
    <citation type="journal article" date="2019" name="Emerg. Microbes Infect.">
        <title>Comprehensive subspecies identification of 175 nontuberculous mycobacteria species based on 7547 genomic profiles.</title>
        <authorList>
            <person name="Matsumoto Y."/>
            <person name="Kinjo T."/>
            <person name="Motooka D."/>
            <person name="Nabeya D."/>
            <person name="Jung N."/>
            <person name="Uechi K."/>
            <person name="Horii T."/>
            <person name="Iida T."/>
            <person name="Fujita J."/>
            <person name="Nakamura S."/>
        </authorList>
    </citation>
    <scope>NUCLEOTIDE SEQUENCE [LARGE SCALE GENOMIC DNA]</scope>
    <source>
        <strain evidence="4 5">JCM 16017</strain>
    </source>
</reference>
<accession>A0A7I9XG30</accession>
<dbReference type="InterPro" id="IPR009057">
    <property type="entry name" value="Homeodomain-like_sf"/>
</dbReference>
<dbReference type="AlphaFoldDB" id="A0A7I9XG30"/>
<dbReference type="SUPFAM" id="SSF48498">
    <property type="entry name" value="Tetracyclin repressor-like, C-terminal domain"/>
    <property type="match status" value="1"/>
</dbReference>
<comment type="caution">
    <text evidence="4">The sequence shown here is derived from an EMBL/GenBank/DDBJ whole genome shotgun (WGS) entry which is preliminary data.</text>
</comment>
<dbReference type="GO" id="GO:0003700">
    <property type="term" value="F:DNA-binding transcription factor activity"/>
    <property type="evidence" value="ECO:0007669"/>
    <property type="project" value="TreeGrafter"/>
</dbReference>
<evidence type="ECO:0000256" key="1">
    <source>
        <dbReference type="ARBA" id="ARBA00023125"/>
    </source>
</evidence>
<keyword evidence="1 2" id="KW-0238">DNA-binding</keyword>
<dbReference type="InterPro" id="IPR001647">
    <property type="entry name" value="HTH_TetR"/>
</dbReference>
<sequence>MTQHLSEVAPTVRRRPKDRKDQIARAAAEAFSALGYHSVRLEAIAGEVGISAPALYRHYASKYDLFRDAVLALSQQLVDATDLAFDPTAEPADEAALDQLVQALIDVALRNRESGGLYRWQSRYLREADETRLVEQLRLVNRRLQAPLAALRPTATSLQLRMLSAGLLSVAGGIADHRVRAPAEDIKDVLSRASSALLNAELPTADDFAPGAPAWRIFSPDAGTYEALLHASMMLFHEHGYAETAMAQIAAVAGVRVAGIYRYFPGKADILSTALRRSSDRLSAELSRVNSDRPEPREALTQLVDAYVATSFANPELASIYYSERVNLNPADQQALRNVQRSTIDSWVRLLAAVRPELTATGARFLVHAAMGLVVDIGRLVRYDRPETDSAGSPAADRAYPQACVRTLMHAVLFDA</sequence>
<dbReference type="Proteomes" id="UP000465263">
    <property type="component" value="Unassembled WGS sequence"/>
</dbReference>
<dbReference type="SUPFAM" id="SSF46689">
    <property type="entry name" value="Homeodomain-like"/>
    <property type="match status" value="2"/>
</dbReference>
<proteinExistence type="predicted"/>
<feature type="domain" description="HTH tetR-type" evidence="3">
    <location>
        <begin position="222"/>
        <end position="282"/>
    </location>
</feature>
<dbReference type="PANTHER" id="PTHR30055">
    <property type="entry name" value="HTH-TYPE TRANSCRIPTIONAL REGULATOR RUTR"/>
    <property type="match status" value="1"/>
</dbReference>
<protein>
    <submittedName>
        <fullName evidence="4">TetR family transcriptional regulator</fullName>
    </submittedName>
</protein>
<dbReference type="PRINTS" id="PR00455">
    <property type="entry name" value="HTHTETR"/>
</dbReference>
<organism evidence="4 5">
    <name type="scientific">Mycolicibacter senuensis</name>
    <dbReference type="NCBI Taxonomy" id="386913"/>
    <lineage>
        <taxon>Bacteria</taxon>
        <taxon>Bacillati</taxon>
        <taxon>Actinomycetota</taxon>
        <taxon>Actinomycetes</taxon>
        <taxon>Mycobacteriales</taxon>
        <taxon>Mycobacteriaceae</taxon>
        <taxon>Mycolicibacter</taxon>
    </lineage>
</organism>
<dbReference type="Gene3D" id="1.10.357.10">
    <property type="entry name" value="Tetracycline Repressor, domain 2"/>
    <property type="match status" value="2"/>
</dbReference>
<feature type="DNA-binding region" description="H-T-H motif" evidence="2">
    <location>
        <begin position="245"/>
        <end position="264"/>
    </location>
</feature>
<keyword evidence="5" id="KW-1185">Reference proteome</keyword>
<dbReference type="InterPro" id="IPR050109">
    <property type="entry name" value="HTH-type_TetR-like_transc_reg"/>
</dbReference>
<dbReference type="RefSeq" id="WP_174813595.1">
    <property type="nucleotide sequence ID" value="NZ_BLKV01000001.1"/>
</dbReference>
<evidence type="ECO:0000259" key="3">
    <source>
        <dbReference type="PROSITE" id="PS50977"/>
    </source>
</evidence>
<dbReference type="GO" id="GO:0000976">
    <property type="term" value="F:transcription cis-regulatory region binding"/>
    <property type="evidence" value="ECO:0007669"/>
    <property type="project" value="TreeGrafter"/>
</dbReference>
<dbReference type="EMBL" id="BLKV01000001">
    <property type="protein sequence ID" value="GFG68698.1"/>
    <property type="molecule type" value="Genomic_DNA"/>
</dbReference>
<feature type="domain" description="HTH tetR-type" evidence="3">
    <location>
        <begin position="17"/>
        <end position="77"/>
    </location>
</feature>
<feature type="DNA-binding region" description="H-T-H motif" evidence="2">
    <location>
        <begin position="40"/>
        <end position="59"/>
    </location>
</feature>
<evidence type="ECO:0000256" key="2">
    <source>
        <dbReference type="PROSITE-ProRule" id="PRU00335"/>
    </source>
</evidence>
<dbReference type="PROSITE" id="PS50977">
    <property type="entry name" value="HTH_TETR_2"/>
    <property type="match status" value="2"/>
</dbReference>
<gene>
    <name evidence="4" type="ORF">MSEN_04180</name>
</gene>
<name>A0A7I9XG30_9MYCO</name>
<evidence type="ECO:0000313" key="5">
    <source>
        <dbReference type="Proteomes" id="UP000465263"/>
    </source>
</evidence>
<evidence type="ECO:0000313" key="4">
    <source>
        <dbReference type="EMBL" id="GFG68698.1"/>
    </source>
</evidence>